<name>A0ABV7GJG8_9GAMM</name>
<keyword evidence="1" id="KW-0969">Cilium</keyword>
<dbReference type="EMBL" id="JBHRTD010000018">
    <property type="protein sequence ID" value="MFC3140833.1"/>
    <property type="molecule type" value="Genomic_DNA"/>
</dbReference>
<dbReference type="RefSeq" id="WP_380712758.1">
    <property type="nucleotide sequence ID" value="NZ_JBHRTD010000018.1"/>
</dbReference>
<evidence type="ECO:0000313" key="1">
    <source>
        <dbReference type="EMBL" id="MFC3140833.1"/>
    </source>
</evidence>
<protein>
    <submittedName>
        <fullName evidence="1">Flagella biosynthesis chaperone for FliD, FliT</fullName>
    </submittedName>
</protein>
<reference evidence="2" key="1">
    <citation type="journal article" date="2019" name="Int. J. Syst. Evol. Microbiol.">
        <title>The Global Catalogue of Microorganisms (GCM) 10K type strain sequencing project: providing services to taxonomists for standard genome sequencing and annotation.</title>
        <authorList>
            <consortium name="The Broad Institute Genomics Platform"/>
            <consortium name="The Broad Institute Genome Sequencing Center for Infectious Disease"/>
            <person name="Wu L."/>
            <person name="Ma J."/>
        </authorList>
    </citation>
    <scope>NUCLEOTIDE SEQUENCE [LARGE SCALE GENOMIC DNA]</scope>
    <source>
        <strain evidence="2">KCTC 52277</strain>
    </source>
</reference>
<sequence length="107" mass="12027">MMQALDELNTQLTELLGKLTALPAEDETVDNLVSDLLALVGKRQLLLNTLLADESFTDKAYLQQQLALTESFTRQSTEMRAHRQALLHLGSKSKRQVNVYKAIDANR</sequence>
<gene>
    <name evidence="1" type="ORF">ACFOE0_22005</name>
</gene>
<proteinExistence type="predicted"/>
<dbReference type="Proteomes" id="UP001595621">
    <property type="component" value="Unassembled WGS sequence"/>
</dbReference>
<evidence type="ECO:0000313" key="2">
    <source>
        <dbReference type="Proteomes" id="UP001595621"/>
    </source>
</evidence>
<accession>A0ABV7GJG8</accession>
<keyword evidence="2" id="KW-1185">Reference proteome</keyword>
<keyword evidence="1" id="KW-0282">Flagellum</keyword>
<organism evidence="1 2">
    <name type="scientific">Shewanella submarina</name>
    <dbReference type="NCBI Taxonomy" id="2016376"/>
    <lineage>
        <taxon>Bacteria</taxon>
        <taxon>Pseudomonadati</taxon>
        <taxon>Pseudomonadota</taxon>
        <taxon>Gammaproteobacteria</taxon>
        <taxon>Alteromonadales</taxon>
        <taxon>Shewanellaceae</taxon>
        <taxon>Shewanella</taxon>
    </lineage>
</organism>
<comment type="caution">
    <text evidence="1">The sequence shown here is derived from an EMBL/GenBank/DDBJ whole genome shotgun (WGS) entry which is preliminary data.</text>
</comment>
<keyword evidence="1" id="KW-0966">Cell projection</keyword>